<dbReference type="PANTHER" id="PTHR11059:SF0">
    <property type="entry name" value="DNA REPAIR PROTEIN RECN"/>
    <property type="match status" value="1"/>
</dbReference>
<dbReference type="Pfam" id="PF02463">
    <property type="entry name" value="SMC_N"/>
    <property type="match status" value="1"/>
</dbReference>
<dbReference type="Proteomes" id="UP000664303">
    <property type="component" value="Unassembled WGS sequence"/>
</dbReference>
<evidence type="ECO:0000256" key="9">
    <source>
        <dbReference type="PIRNR" id="PIRNR003128"/>
    </source>
</evidence>
<keyword evidence="10" id="KW-0175">Coiled coil</keyword>
<evidence type="ECO:0000313" key="13">
    <source>
        <dbReference type="Proteomes" id="UP000664303"/>
    </source>
</evidence>
<evidence type="ECO:0000256" key="4">
    <source>
        <dbReference type="ARBA" id="ARBA00022741"/>
    </source>
</evidence>
<evidence type="ECO:0000256" key="7">
    <source>
        <dbReference type="ARBA" id="ARBA00023204"/>
    </source>
</evidence>
<dbReference type="GO" id="GO:0043590">
    <property type="term" value="C:bacterial nucleoid"/>
    <property type="evidence" value="ECO:0007669"/>
    <property type="project" value="TreeGrafter"/>
</dbReference>
<dbReference type="FunFam" id="3.40.50.300:FF:000356">
    <property type="entry name" value="DNA repair protein RecN"/>
    <property type="match status" value="1"/>
</dbReference>
<dbReference type="InterPro" id="IPR004604">
    <property type="entry name" value="DNA_recomb/repair_RecN"/>
</dbReference>
<organism evidence="12 13">
    <name type="scientific">Parahaliea mediterranea</name>
    <dbReference type="NCBI Taxonomy" id="651086"/>
    <lineage>
        <taxon>Bacteria</taxon>
        <taxon>Pseudomonadati</taxon>
        <taxon>Pseudomonadota</taxon>
        <taxon>Gammaproteobacteria</taxon>
        <taxon>Cellvibrionales</taxon>
        <taxon>Halieaceae</taxon>
        <taxon>Parahaliea</taxon>
    </lineage>
</organism>
<evidence type="ECO:0000256" key="3">
    <source>
        <dbReference type="ARBA" id="ARBA00021315"/>
    </source>
</evidence>
<feature type="domain" description="RecF/RecN/SMC N-terminal" evidence="11">
    <location>
        <begin position="2"/>
        <end position="509"/>
    </location>
</feature>
<comment type="caution">
    <text evidence="12">The sequence shown here is derived from an EMBL/GenBank/DDBJ whole genome shotgun (WGS) entry which is preliminary data.</text>
</comment>
<dbReference type="GO" id="GO:0009432">
    <property type="term" value="P:SOS response"/>
    <property type="evidence" value="ECO:0007669"/>
    <property type="project" value="TreeGrafter"/>
</dbReference>
<evidence type="ECO:0000259" key="11">
    <source>
        <dbReference type="Pfam" id="PF02463"/>
    </source>
</evidence>
<feature type="coiled-coil region" evidence="10">
    <location>
        <begin position="258"/>
        <end position="285"/>
    </location>
</feature>
<keyword evidence="7 9" id="KW-0234">DNA repair</keyword>
<gene>
    <name evidence="12" type="primary">recN</name>
    <name evidence="12" type="ORF">JYP50_00790</name>
</gene>
<evidence type="ECO:0000256" key="6">
    <source>
        <dbReference type="ARBA" id="ARBA00022840"/>
    </source>
</evidence>
<evidence type="ECO:0000313" key="12">
    <source>
        <dbReference type="EMBL" id="MBN7795105.1"/>
    </source>
</evidence>
<evidence type="ECO:0000256" key="2">
    <source>
        <dbReference type="ARBA" id="ARBA00009441"/>
    </source>
</evidence>
<reference evidence="12" key="1">
    <citation type="submission" date="2021-02" db="EMBL/GenBank/DDBJ databases">
        <title>PHA producing bacteria isolated from coastal sediment in Guangdong, Shenzhen.</title>
        <authorList>
            <person name="Zheng W."/>
            <person name="Yu S."/>
            <person name="Huang Y."/>
        </authorList>
    </citation>
    <scope>NUCLEOTIDE SEQUENCE</scope>
    <source>
        <strain evidence="12">TN14-10</strain>
    </source>
</reference>
<keyword evidence="13" id="KW-1185">Reference proteome</keyword>
<comment type="similarity">
    <text evidence="2 9">Belongs to the RecN family.</text>
</comment>
<keyword evidence="4" id="KW-0547">Nucleotide-binding</keyword>
<name>A0A939IK55_9GAMM</name>
<protein>
    <recommendedName>
        <fullName evidence="3 9">DNA repair protein RecN</fullName>
    </recommendedName>
    <alternativeName>
        <fullName evidence="8 9">Recombination protein N</fullName>
    </alternativeName>
</protein>
<dbReference type="Gene3D" id="3.40.50.300">
    <property type="entry name" value="P-loop containing nucleotide triphosphate hydrolases"/>
    <property type="match status" value="2"/>
</dbReference>
<dbReference type="SUPFAM" id="SSF52540">
    <property type="entry name" value="P-loop containing nucleoside triphosphate hydrolases"/>
    <property type="match status" value="2"/>
</dbReference>
<dbReference type="InterPro" id="IPR027417">
    <property type="entry name" value="P-loop_NTPase"/>
</dbReference>
<comment type="function">
    <text evidence="1 9">May be involved in recombinational repair of damaged DNA.</text>
</comment>
<sequence>MLTHINIQNYTIVESLEMEFGAGMTVITGETGAGKSIMLDALGLCLGDRADPKAVRHGAGRAEITACFDLAGNTVASEWLKSRDLLQGDECLLRRVVTTEGRSRAYINGSACTVQDCAELGGLLIDIHSQHAHQSLLRRGVQRQLLDAFAGHRDLARSLEQTASDWLRQQRELELLASARDEQTARAQLLNYQLEELDQLALGEGELEALEAELKQLANAEDILRSAHQALELCEEHESGSRRALQLMEDDTHSTRAANSARELLESAAIQLQEARQEIQQHIDGVDINPERLRDVEQRLEAIYDIARKHRVKPEALAQTHAELLEEAQGLAGGDQRIEALQASLDELFAHYERGAQKLSKQRAKAARKLEKEASAVLATLAMEHCRFEVALPRRDSANPHPQGREDVELLISTNPGGAPQALAKIASGGELSRISLAIQVVTAHGSALPCMVFDEVDVGIGGAVAEVVGRLLRKLAANTQVLCVTHLPQVAAQGQQHLQVTKVSDKKSAHTTLSQLGGDDRTREVARMLGGVKLTEQTLAHAREMLEEAAREPA</sequence>
<evidence type="ECO:0000256" key="8">
    <source>
        <dbReference type="ARBA" id="ARBA00033408"/>
    </source>
</evidence>
<accession>A0A939IK55</accession>
<keyword evidence="6" id="KW-0067">ATP-binding</keyword>
<dbReference type="PANTHER" id="PTHR11059">
    <property type="entry name" value="DNA REPAIR PROTEIN RECN"/>
    <property type="match status" value="1"/>
</dbReference>
<evidence type="ECO:0000256" key="10">
    <source>
        <dbReference type="SAM" id="Coils"/>
    </source>
</evidence>
<dbReference type="NCBIfam" id="TIGR00634">
    <property type="entry name" value="recN"/>
    <property type="match status" value="1"/>
</dbReference>
<dbReference type="CDD" id="cd03241">
    <property type="entry name" value="ABC_RecN"/>
    <property type="match status" value="2"/>
</dbReference>
<dbReference type="EMBL" id="JAFKCZ010000001">
    <property type="protein sequence ID" value="MBN7795105.1"/>
    <property type="molecule type" value="Genomic_DNA"/>
</dbReference>
<dbReference type="RefSeq" id="WP_206558548.1">
    <property type="nucleotide sequence ID" value="NZ_JAFKCZ010000001.1"/>
</dbReference>
<dbReference type="GO" id="GO:0006281">
    <property type="term" value="P:DNA repair"/>
    <property type="evidence" value="ECO:0007669"/>
    <property type="project" value="UniProtKB-KW"/>
</dbReference>
<dbReference type="NCBIfam" id="NF008121">
    <property type="entry name" value="PRK10869.1"/>
    <property type="match status" value="1"/>
</dbReference>
<dbReference type="PIRSF" id="PIRSF003128">
    <property type="entry name" value="RecN"/>
    <property type="match status" value="1"/>
</dbReference>
<feature type="coiled-coil region" evidence="10">
    <location>
        <begin position="200"/>
        <end position="230"/>
    </location>
</feature>
<dbReference type="AlphaFoldDB" id="A0A939IK55"/>
<dbReference type="FunFam" id="3.40.50.300:FF:000319">
    <property type="entry name" value="DNA repair protein RecN"/>
    <property type="match status" value="1"/>
</dbReference>
<keyword evidence="5 9" id="KW-0227">DNA damage</keyword>
<proteinExistence type="inferred from homology"/>
<dbReference type="InterPro" id="IPR003395">
    <property type="entry name" value="RecF/RecN/SMC_N"/>
</dbReference>
<dbReference type="GO" id="GO:0005524">
    <property type="term" value="F:ATP binding"/>
    <property type="evidence" value="ECO:0007669"/>
    <property type="project" value="UniProtKB-KW"/>
</dbReference>
<evidence type="ECO:0000256" key="5">
    <source>
        <dbReference type="ARBA" id="ARBA00022763"/>
    </source>
</evidence>
<dbReference type="GO" id="GO:0006310">
    <property type="term" value="P:DNA recombination"/>
    <property type="evidence" value="ECO:0007669"/>
    <property type="project" value="InterPro"/>
</dbReference>
<evidence type="ECO:0000256" key="1">
    <source>
        <dbReference type="ARBA" id="ARBA00003618"/>
    </source>
</evidence>